<dbReference type="Proteomes" id="UP000046122">
    <property type="component" value="Unassembled WGS sequence"/>
</dbReference>
<reference evidence="1 2" key="1">
    <citation type="submission" date="2014-08" db="EMBL/GenBank/DDBJ databases">
        <authorList>
            <person name="Moulin Lionel"/>
        </authorList>
    </citation>
    <scope>NUCLEOTIDE SEQUENCE [LARGE SCALE GENOMIC DNA]</scope>
</reference>
<accession>A0A090FY60</accession>
<dbReference type="AlphaFoldDB" id="A0A090FY60"/>
<proteinExistence type="predicted"/>
<sequence>MSLPGRRRPCLHFHTSRIAYHRNPAAIAMFFLHGFDALRASTHAVPPSASLTRAEALHHVPDIR</sequence>
<gene>
    <name evidence="1" type="ORF">MPL3365_140263</name>
</gene>
<evidence type="ECO:0000313" key="1">
    <source>
        <dbReference type="EMBL" id="CDX52163.1"/>
    </source>
</evidence>
<organism evidence="1 2">
    <name type="scientific">Mesorhizobium plurifarium</name>
    <dbReference type="NCBI Taxonomy" id="69974"/>
    <lineage>
        <taxon>Bacteria</taxon>
        <taxon>Pseudomonadati</taxon>
        <taxon>Pseudomonadota</taxon>
        <taxon>Alphaproteobacteria</taxon>
        <taxon>Hyphomicrobiales</taxon>
        <taxon>Phyllobacteriaceae</taxon>
        <taxon>Mesorhizobium</taxon>
    </lineage>
</organism>
<protein>
    <submittedName>
        <fullName evidence="1">Uncharacterized protein</fullName>
    </submittedName>
</protein>
<dbReference type="EMBL" id="CCNE01000006">
    <property type="protein sequence ID" value="CDX52163.1"/>
    <property type="molecule type" value="Genomic_DNA"/>
</dbReference>
<name>A0A090FY60_MESPL</name>
<evidence type="ECO:0000313" key="2">
    <source>
        <dbReference type="Proteomes" id="UP000046122"/>
    </source>
</evidence>